<comment type="caution">
    <text evidence="8">The sequence shown here is derived from an EMBL/GenBank/DDBJ whole genome shotgun (WGS) entry which is preliminary data.</text>
</comment>
<dbReference type="PANTHER" id="PTHR19302">
    <property type="entry name" value="GAMMA TUBULIN COMPLEX PROTEIN"/>
    <property type="match status" value="1"/>
</dbReference>
<dbReference type="EMBL" id="JASJQH010000098">
    <property type="protein sequence ID" value="KAK9767148.1"/>
    <property type="molecule type" value="Genomic_DNA"/>
</dbReference>
<keyword evidence="4" id="KW-0493">Microtubule</keyword>
<evidence type="ECO:0000313" key="9">
    <source>
        <dbReference type="Proteomes" id="UP001479436"/>
    </source>
</evidence>
<evidence type="ECO:0000313" key="8">
    <source>
        <dbReference type="EMBL" id="KAK9767148.1"/>
    </source>
</evidence>
<proteinExistence type="inferred from homology"/>
<name>A0ABR2X066_9FUNG</name>
<evidence type="ECO:0000256" key="3">
    <source>
        <dbReference type="ARBA" id="ARBA00022490"/>
    </source>
</evidence>
<dbReference type="Proteomes" id="UP001479436">
    <property type="component" value="Unassembled WGS sequence"/>
</dbReference>
<evidence type="ECO:0000256" key="1">
    <source>
        <dbReference type="ARBA" id="ARBA00004245"/>
    </source>
</evidence>
<dbReference type="InterPro" id="IPR041470">
    <property type="entry name" value="GCP_N"/>
</dbReference>
<organism evidence="8 9">
    <name type="scientific">Basidiobolus ranarum</name>
    <dbReference type="NCBI Taxonomy" id="34480"/>
    <lineage>
        <taxon>Eukaryota</taxon>
        <taxon>Fungi</taxon>
        <taxon>Fungi incertae sedis</taxon>
        <taxon>Zoopagomycota</taxon>
        <taxon>Entomophthoromycotina</taxon>
        <taxon>Basidiobolomycetes</taxon>
        <taxon>Basidiobolales</taxon>
        <taxon>Basidiobolaceae</taxon>
        <taxon>Basidiobolus</taxon>
    </lineage>
</organism>
<feature type="domain" description="Gamma tubulin complex component C-terminal" evidence="6">
    <location>
        <begin position="484"/>
        <end position="801"/>
    </location>
</feature>
<evidence type="ECO:0000259" key="6">
    <source>
        <dbReference type="Pfam" id="PF04130"/>
    </source>
</evidence>
<evidence type="ECO:0000259" key="7">
    <source>
        <dbReference type="Pfam" id="PF17681"/>
    </source>
</evidence>
<feature type="domain" description="Gamma tubulin complex component protein N-terminal" evidence="7">
    <location>
        <begin position="189"/>
        <end position="481"/>
    </location>
</feature>
<comment type="subcellular location">
    <subcellularLocation>
        <location evidence="1">Cytoplasm</location>
        <location evidence="1">Cytoskeleton</location>
    </subcellularLocation>
</comment>
<keyword evidence="9" id="KW-1185">Reference proteome</keyword>
<dbReference type="Gene3D" id="1.20.120.1900">
    <property type="entry name" value="Gamma-tubulin complex, C-terminal domain"/>
    <property type="match status" value="1"/>
</dbReference>
<dbReference type="InterPro" id="IPR042241">
    <property type="entry name" value="GCP_C_sf"/>
</dbReference>
<comment type="similarity">
    <text evidence="2">Belongs to the TUBGCP family.</text>
</comment>
<dbReference type="Pfam" id="PF04130">
    <property type="entry name" value="GCP_C_terminal"/>
    <property type="match status" value="1"/>
</dbReference>
<evidence type="ECO:0000256" key="5">
    <source>
        <dbReference type="ARBA" id="ARBA00023212"/>
    </source>
</evidence>
<gene>
    <name evidence="8" type="primary">SPC98</name>
    <name evidence="8" type="ORF">K7432_003271</name>
</gene>
<keyword evidence="5" id="KW-0206">Cytoskeleton</keyword>
<reference evidence="8 9" key="1">
    <citation type="submission" date="2023-04" db="EMBL/GenBank/DDBJ databases">
        <title>Genome of Basidiobolus ranarum AG-B5.</title>
        <authorList>
            <person name="Stajich J.E."/>
            <person name="Carter-House D."/>
            <person name="Gryganskyi A."/>
        </authorList>
    </citation>
    <scope>NUCLEOTIDE SEQUENCE [LARGE SCALE GENOMIC DNA]</scope>
    <source>
        <strain evidence="8 9">AG-B5</strain>
    </source>
</reference>
<dbReference type="InterPro" id="IPR040457">
    <property type="entry name" value="GCP_C"/>
</dbReference>
<sequence length="809" mass="94230">MGMQVIHSKEDLIVSTLRELVSLYVPEDRRSASSRTFRLCTRLLGSRLPGNSLNDTYITEKMRRKVANLGDNQKSLELNRLLNLFVSRSEVSRKSELLGFLHLVSEQSNLEEPPVFQSSSIPKSLLPLNNSSVATPEESYMSNQTVRPTNSFDNFSKTLSTALPIEKRVNPRPTVSNSDQAHISEPLLLRDIIYVMQGISGSYLKYDPNRTSFEIDEKISVPHSWRKITEKICKIGILCVDVQNYIKENVDTYGGLVQQSLCSALQSELSEYYKLVAVLEAQLPKSSEDVNDNISTKGLTLQRLYMWTRQPYLKLQLMWMLVKSCKGFVGGELVSRIFSFGDHGDPFVQQFINQILDSVSRPFFHMLHRWIYEGELEDPYEEFFVAQSDFTEQDLWQKKYTMRSNMIPEFISNELAKKIFSIGKSLNFIRHSCQEEVLMNNQVRANDTEDLKYSDMTLIESRIDQTYDLINKKILEVLFDKFKLETQLLALKRYVFLSQGDFAHYLMESIMPELSKPVASIYAHNLSSILEGAIRGSNAQYEDADILHRLIAEVSKDDDEADGDGWSSFNMTYYVDSPISTILTKQAMDQYSKIFKFLWRLKRVEFTLNDGWRRQITCTHNQRKKSEIRPEFQQSYLICEEMIHFIYQFQCYVLFEVLECSWDDLQKFVQSKSGDLDSLINAHYAYLNRITNRLFLESSQSVILKLLSQIFETMLRFRHVQDKLYRYTQTTVEPGRSAANLSDEDSDLELEDEELIPIRAELFEVSHIFKEHISSLIDNLSNRHDEYLKSLRLRLDFNEFYYKDMVKPY</sequence>
<keyword evidence="3" id="KW-0963">Cytoplasm</keyword>
<evidence type="ECO:0000256" key="4">
    <source>
        <dbReference type="ARBA" id="ARBA00022701"/>
    </source>
</evidence>
<dbReference type="InterPro" id="IPR007259">
    <property type="entry name" value="GCP"/>
</dbReference>
<dbReference type="Pfam" id="PF17681">
    <property type="entry name" value="GCP_N_terminal"/>
    <property type="match status" value="1"/>
</dbReference>
<dbReference type="PANTHER" id="PTHR19302:SF14">
    <property type="entry name" value="GAMMA-TUBULIN COMPLEX COMPONENT 3"/>
    <property type="match status" value="1"/>
</dbReference>
<evidence type="ECO:0000256" key="2">
    <source>
        <dbReference type="ARBA" id="ARBA00010337"/>
    </source>
</evidence>
<accession>A0ABR2X066</accession>
<protein>
    <submittedName>
        <fullName evidence="8">Microtubule-nucleating Tub4p (Gamma-tubulin) complex component</fullName>
    </submittedName>
</protein>